<keyword evidence="5 12" id="KW-0812">Transmembrane</keyword>
<keyword evidence="6 12" id="KW-0276">Fatty acid metabolism</keyword>
<reference evidence="14 15" key="1">
    <citation type="journal article" date="2019" name="Sci. Rep.">
        <title>Comparative genomics of chytrid fungi reveal insights into the obligate biotrophic and pathogenic lifestyle of Synchytrium endobioticum.</title>
        <authorList>
            <person name="van de Vossenberg B.T.L.H."/>
            <person name="Warris S."/>
            <person name="Nguyen H.D.T."/>
            <person name="van Gent-Pelzer M.P.E."/>
            <person name="Joly D.L."/>
            <person name="van de Geest H.C."/>
            <person name="Bonants P.J.M."/>
            <person name="Smith D.S."/>
            <person name="Levesque C.A."/>
            <person name="van der Lee T.A.J."/>
        </authorList>
    </citation>
    <scope>NUCLEOTIDE SEQUENCE [LARGE SCALE GENOMIC DNA]</scope>
    <source>
        <strain evidence="14 15">JEL517</strain>
    </source>
</reference>
<keyword evidence="7 12" id="KW-1133">Transmembrane helix</keyword>
<feature type="transmembrane region" description="Helical" evidence="12">
    <location>
        <begin position="37"/>
        <end position="57"/>
    </location>
</feature>
<keyword evidence="9 12" id="KW-0472">Membrane</keyword>
<feature type="transmembrane region" description="Helical" evidence="12">
    <location>
        <begin position="78"/>
        <end position="100"/>
    </location>
</feature>
<dbReference type="Pfam" id="PF01151">
    <property type="entry name" value="ELO"/>
    <property type="match status" value="1"/>
</dbReference>
<feature type="region of interest" description="Disordered" evidence="13">
    <location>
        <begin position="288"/>
        <end position="313"/>
    </location>
</feature>
<dbReference type="PANTHER" id="PTHR11157">
    <property type="entry name" value="FATTY ACID ACYL TRANSFERASE-RELATED"/>
    <property type="match status" value="1"/>
</dbReference>
<dbReference type="RefSeq" id="XP_031023660.1">
    <property type="nucleotide sequence ID" value="XM_031170384.1"/>
</dbReference>
<dbReference type="InterPro" id="IPR030457">
    <property type="entry name" value="ELO_CS"/>
</dbReference>
<comment type="caution">
    <text evidence="14">The sequence shown here is derived from an EMBL/GenBank/DDBJ whole genome shotgun (WGS) entry which is preliminary data.</text>
</comment>
<dbReference type="OrthoDB" id="434092at2759"/>
<dbReference type="GO" id="GO:0005789">
    <property type="term" value="C:endoplasmic reticulum membrane"/>
    <property type="evidence" value="ECO:0007669"/>
    <property type="project" value="TreeGrafter"/>
</dbReference>
<evidence type="ECO:0000256" key="12">
    <source>
        <dbReference type="RuleBase" id="RU361115"/>
    </source>
</evidence>
<comment type="similarity">
    <text evidence="2 12">Belongs to the ELO family.</text>
</comment>
<dbReference type="GO" id="GO:0042761">
    <property type="term" value="P:very long-chain fatty acid biosynthetic process"/>
    <property type="evidence" value="ECO:0007669"/>
    <property type="project" value="TreeGrafter"/>
</dbReference>
<protein>
    <recommendedName>
        <fullName evidence="12">Elongation of fatty acids protein</fullName>
        <ecNumber evidence="12">2.3.1.-</ecNumber>
    </recommendedName>
</protein>
<evidence type="ECO:0000256" key="2">
    <source>
        <dbReference type="ARBA" id="ARBA00007263"/>
    </source>
</evidence>
<evidence type="ECO:0000313" key="15">
    <source>
        <dbReference type="Proteomes" id="UP000319731"/>
    </source>
</evidence>
<evidence type="ECO:0000256" key="10">
    <source>
        <dbReference type="ARBA" id="ARBA00023160"/>
    </source>
</evidence>
<feature type="transmembrane region" description="Helical" evidence="12">
    <location>
        <begin position="256"/>
        <end position="276"/>
    </location>
</feature>
<dbReference type="PANTHER" id="PTHR11157:SF134">
    <property type="entry name" value="ELONGATION OF FATTY ACIDS PROTEIN 1-RELATED"/>
    <property type="match status" value="1"/>
</dbReference>
<evidence type="ECO:0000256" key="13">
    <source>
        <dbReference type="SAM" id="MobiDB-lite"/>
    </source>
</evidence>
<organism evidence="14 15">
    <name type="scientific">Synchytrium microbalum</name>
    <dbReference type="NCBI Taxonomy" id="1806994"/>
    <lineage>
        <taxon>Eukaryota</taxon>
        <taxon>Fungi</taxon>
        <taxon>Fungi incertae sedis</taxon>
        <taxon>Chytridiomycota</taxon>
        <taxon>Chytridiomycota incertae sedis</taxon>
        <taxon>Chytridiomycetes</taxon>
        <taxon>Synchytriales</taxon>
        <taxon>Synchytriaceae</taxon>
        <taxon>Synchytrium</taxon>
    </lineage>
</organism>
<keyword evidence="10 12" id="KW-0275">Fatty acid biosynthesis</keyword>
<dbReference type="PROSITE" id="PS01188">
    <property type="entry name" value="ELO"/>
    <property type="match status" value="1"/>
</dbReference>
<comment type="catalytic activity">
    <reaction evidence="12">
        <text>an acyl-CoA + malonyl-CoA + H(+) = a 3-oxoacyl-CoA + CO2 + CoA</text>
        <dbReference type="Rhea" id="RHEA:50252"/>
        <dbReference type="ChEBI" id="CHEBI:15378"/>
        <dbReference type="ChEBI" id="CHEBI:16526"/>
        <dbReference type="ChEBI" id="CHEBI:57287"/>
        <dbReference type="ChEBI" id="CHEBI:57384"/>
        <dbReference type="ChEBI" id="CHEBI:58342"/>
        <dbReference type="ChEBI" id="CHEBI:90726"/>
    </reaction>
    <physiologicalReaction direction="left-to-right" evidence="12">
        <dbReference type="Rhea" id="RHEA:50253"/>
    </physiologicalReaction>
</comment>
<comment type="subcellular location">
    <subcellularLocation>
        <location evidence="1">Membrane</location>
        <topology evidence="1">Multi-pass membrane protein</topology>
    </subcellularLocation>
</comment>
<dbReference type="GO" id="GO:0009922">
    <property type="term" value="F:fatty acid elongase activity"/>
    <property type="evidence" value="ECO:0007669"/>
    <property type="project" value="UniProtKB-EC"/>
</dbReference>
<dbReference type="GO" id="GO:0030148">
    <property type="term" value="P:sphingolipid biosynthetic process"/>
    <property type="evidence" value="ECO:0007669"/>
    <property type="project" value="TreeGrafter"/>
</dbReference>
<dbReference type="EMBL" id="QEAO01000030">
    <property type="protein sequence ID" value="TPX32452.1"/>
    <property type="molecule type" value="Genomic_DNA"/>
</dbReference>
<dbReference type="STRING" id="1806994.A0A507BYE5"/>
<evidence type="ECO:0000256" key="3">
    <source>
        <dbReference type="ARBA" id="ARBA00022516"/>
    </source>
</evidence>
<feature type="transmembrane region" description="Helical" evidence="12">
    <location>
        <begin position="211"/>
        <end position="236"/>
    </location>
</feature>
<dbReference type="Proteomes" id="UP000319731">
    <property type="component" value="Unassembled WGS sequence"/>
</dbReference>
<evidence type="ECO:0000256" key="11">
    <source>
        <dbReference type="ARBA" id="ARBA00047375"/>
    </source>
</evidence>
<sequence>MTTMSWTPVNDAMDFVLAKTIPSFKVDEFRFSTDLPFGQQHICVLACVSYLIIVLGGRELMKAYKPFTLKQLVFVHNVIMSAGSLLLWILVLEQVVPMMFNNGFTYTMCNRAAYSPRLEFLYYLNYIFKLWEFIDTIFLVLKKRPLEFLHVYHHSATAAFAYLFLWKPISSAWVVLVLNLAVHVLMYYYYAVSTVSKRQIWWKKHLTTMQIVQFVLDIAMLAFMTYNVFINEYFVWVKDYGFKTVPGCYAADPVTQASVSAVLFGSYLILFIDFYSKTYKRDAAKRAASKKSAVNGNGYPADATSSNGITKEE</sequence>
<feature type="transmembrane region" description="Helical" evidence="12">
    <location>
        <begin position="172"/>
        <end position="190"/>
    </location>
</feature>
<name>A0A507BYE5_9FUNG</name>
<evidence type="ECO:0000313" key="14">
    <source>
        <dbReference type="EMBL" id="TPX32452.1"/>
    </source>
</evidence>
<dbReference type="GO" id="GO:0034626">
    <property type="term" value="P:fatty acid elongation, polyunsaturated fatty acid"/>
    <property type="evidence" value="ECO:0007669"/>
    <property type="project" value="TreeGrafter"/>
</dbReference>
<gene>
    <name evidence="14" type="ORF">SmJEL517_g04456</name>
</gene>
<keyword evidence="3 12" id="KW-0444">Lipid biosynthesis</keyword>
<evidence type="ECO:0000256" key="9">
    <source>
        <dbReference type="ARBA" id="ARBA00023136"/>
    </source>
</evidence>
<accession>A0A507BYE5</accession>
<evidence type="ECO:0000256" key="1">
    <source>
        <dbReference type="ARBA" id="ARBA00004141"/>
    </source>
</evidence>
<keyword evidence="8 12" id="KW-0443">Lipid metabolism</keyword>
<evidence type="ECO:0000256" key="7">
    <source>
        <dbReference type="ARBA" id="ARBA00022989"/>
    </source>
</evidence>
<feature type="compositionally biased region" description="Polar residues" evidence="13">
    <location>
        <begin position="303"/>
        <end position="313"/>
    </location>
</feature>
<evidence type="ECO:0000256" key="5">
    <source>
        <dbReference type="ARBA" id="ARBA00022692"/>
    </source>
</evidence>
<dbReference type="EC" id="2.3.1.-" evidence="12"/>
<comment type="catalytic activity">
    <reaction evidence="11">
        <text>a very-long-chain acyl-CoA + malonyl-CoA + H(+) = a very-long-chain 3-oxoacyl-CoA + CO2 + CoA</text>
        <dbReference type="Rhea" id="RHEA:32727"/>
        <dbReference type="ChEBI" id="CHEBI:15378"/>
        <dbReference type="ChEBI" id="CHEBI:16526"/>
        <dbReference type="ChEBI" id="CHEBI:57287"/>
        <dbReference type="ChEBI" id="CHEBI:57384"/>
        <dbReference type="ChEBI" id="CHEBI:90725"/>
        <dbReference type="ChEBI" id="CHEBI:90736"/>
        <dbReference type="EC" id="2.3.1.199"/>
    </reaction>
</comment>
<dbReference type="AlphaFoldDB" id="A0A507BYE5"/>
<dbReference type="GO" id="GO:0034625">
    <property type="term" value="P:fatty acid elongation, monounsaturated fatty acid"/>
    <property type="evidence" value="ECO:0007669"/>
    <property type="project" value="TreeGrafter"/>
</dbReference>
<evidence type="ECO:0000256" key="8">
    <source>
        <dbReference type="ARBA" id="ARBA00023098"/>
    </source>
</evidence>
<evidence type="ECO:0000256" key="6">
    <source>
        <dbReference type="ARBA" id="ARBA00022832"/>
    </source>
</evidence>
<dbReference type="GeneID" id="42005681"/>
<proteinExistence type="inferred from homology"/>
<evidence type="ECO:0000256" key="4">
    <source>
        <dbReference type="ARBA" id="ARBA00022679"/>
    </source>
</evidence>
<keyword evidence="4 12" id="KW-0808">Transferase</keyword>
<keyword evidence="15" id="KW-1185">Reference proteome</keyword>
<dbReference type="GO" id="GO:0019367">
    <property type="term" value="P:fatty acid elongation, saturated fatty acid"/>
    <property type="evidence" value="ECO:0007669"/>
    <property type="project" value="TreeGrafter"/>
</dbReference>
<dbReference type="InterPro" id="IPR002076">
    <property type="entry name" value="ELO_fam"/>
</dbReference>